<organism evidence="2 3">
    <name type="scientific">Toxoplasma gondii GAB2-2007-GAL-DOM2</name>
    <dbReference type="NCBI Taxonomy" id="1130820"/>
    <lineage>
        <taxon>Eukaryota</taxon>
        <taxon>Sar</taxon>
        <taxon>Alveolata</taxon>
        <taxon>Apicomplexa</taxon>
        <taxon>Conoidasida</taxon>
        <taxon>Coccidia</taxon>
        <taxon>Eucoccidiorida</taxon>
        <taxon>Eimeriorina</taxon>
        <taxon>Sarcocystidae</taxon>
        <taxon>Toxoplasma</taxon>
    </lineage>
</organism>
<dbReference type="Proteomes" id="UP000028837">
    <property type="component" value="Unassembled WGS sequence"/>
</dbReference>
<protein>
    <submittedName>
        <fullName evidence="2">Uncharacterized protein</fullName>
    </submittedName>
</protein>
<reference evidence="2 3" key="1">
    <citation type="submission" date="2014-02" db="EMBL/GenBank/DDBJ databases">
        <authorList>
            <person name="Sibley D."/>
            <person name="Venepally P."/>
            <person name="Karamycheva S."/>
            <person name="Hadjithomas M."/>
            <person name="Khan A."/>
            <person name="Brunk B."/>
            <person name="Roos D."/>
            <person name="Caler E."/>
            <person name="Lorenzi H."/>
        </authorList>
    </citation>
    <scope>NUCLEOTIDE SEQUENCE [LARGE SCALE GENOMIC DNA]</scope>
    <source>
        <strain evidence="2 3">GAB2-2007-GAL-DOM2</strain>
    </source>
</reference>
<gene>
    <name evidence="2" type="ORF">TGDOM2_225210</name>
</gene>
<feature type="region of interest" description="Disordered" evidence="1">
    <location>
        <begin position="61"/>
        <end position="108"/>
    </location>
</feature>
<name>A0A086KMB6_TOXGO</name>
<evidence type="ECO:0000256" key="1">
    <source>
        <dbReference type="SAM" id="MobiDB-lite"/>
    </source>
</evidence>
<proteinExistence type="predicted"/>
<dbReference type="AlphaFoldDB" id="A0A086KMB6"/>
<dbReference type="VEuPathDB" id="ToxoDB:TGDOM2_225210"/>
<sequence length="108" mass="11412">MAASATDESPCDFKCCPGTRIFFGFVNAAAISESREESKTDVPWFSVAGQTVSTCATSSDCQSRHTKDASSHRVPSAVPCPPPVADRAGACSRTEASRRRSRLPLASS</sequence>
<evidence type="ECO:0000313" key="2">
    <source>
        <dbReference type="EMBL" id="KFG45534.1"/>
    </source>
</evidence>
<accession>A0A086KMB6</accession>
<evidence type="ECO:0000313" key="3">
    <source>
        <dbReference type="Proteomes" id="UP000028837"/>
    </source>
</evidence>
<comment type="caution">
    <text evidence="2">The sequence shown here is derived from an EMBL/GenBank/DDBJ whole genome shotgun (WGS) entry which is preliminary data.</text>
</comment>
<feature type="compositionally biased region" description="Basic and acidic residues" evidence="1">
    <location>
        <begin position="62"/>
        <end position="71"/>
    </location>
</feature>
<dbReference type="EMBL" id="AHZU02000350">
    <property type="protein sequence ID" value="KFG45534.1"/>
    <property type="molecule type" value="Genomic_DNA"/>
</dbReference>